<sequence>MILMKTDSFEAVNEFKVSYESKRQHNIFKAVNEKRPVASQVEDWFEPADGIKGIFVKSWLRTDYYWDRYFVHTPFCIYRRLRAKRTPYLYQPLSLSSDQVSESEHENSIVYNPTDSLDVLENEENFQDKSLGFKPKPYLLNSESIRDVHKKGKLVSQETHFEAPSLTKMFEQVKETSPGFISKDLHSPQSMSKQNHGGSPKQLKDTTFPTSQALNYTRPETSEIPITSNGILCKIKIRKHHPQLNPIRQSLDDKYEAIRRAIRDTLPQPDFEDKSLGPNMVRFTWHCCAHYDQVTGTGGSNGGTMRFAQEFNDPGNTGLHTAKSYLDQIHEKFTWISFADLYTLGGVVAIEEMGGPKITWLPGRTDCPDAAKVPPIGRLPLATLGVDHIHTVFTQRLGFNDQEIVALIGGGHTLGGCHAKFSGFTGKWTQNPLIFDNQFFKVLLEKQWSLGTVPETGKEQYYSEDKLLMMLITDIHMLRHPKFREWVEIYAKDCQRFLDDFAKAFAKLIELGVIRDADGVARVKQ</sequence>
<dbReference type="InterPro" id="IPR044831">
    <property type="entry name" value="Ccp1-like"/>
</dbReference>
<feature type="region of interest" description="Disordered" evidence="9">
    <location>
        <begin position="179"/>
        <end position="207"/>
    </location>
</feature>
<evidence type="ECO:0000256" key="9">
    <source>
        <dbReference type="SAM" id="MobiDB-lite"/>
    </source>
</evidence>
<dbReference type="EMBL" id="KV453863">
    <property type="protein sequence ID" value="ODV83546.1"/>
    <property type="molecule type" value="Genomic_DNA"/>
</dbReference>
<organism evidence="11 12">
    <name type="scientific">[Candida] arabinofermentans NRRL YB-2248</name>
    <dbReference type="NCBI Taxonomy" id="983967"/>
    <lineage>
        <taxon>Eukaryota</taxon>
        <taxon>Fungi</taxon>
        <taxon>Dikarya</taxon>
        <taxon>Ascomycota</taxon>
        <taxon>Saccharomycotina</taxon>
        <taxon>Pichiomycetes</taxon>
        <taxon>Pichiales</taxon>
        <taxon>Pichiaceae</taxon>
        <taxon>Ogataea</taxon>
        <taxon>Ogataea/Candida clade</taxon>
    </lineage>
</organism>
<evidence type="ECO:0000313" key="12">
    <source>
        <dbReference type="Proteomes" id="UP000094801"/>
    </source>
</evidence>
<feature type="compositionally biased region" description="Polar residues" evidence="9">
    <location>
        <begin position="187"/>
        <end position="197"/>
    </location>
</feature>
<dbReference type="Gene3D" id="1.10.520.10">
    <property type="match status" value="1"/>
</dbReference>
<dbReference type="GO" id="GO:0042744">
    <property type="term" value="P:hydrogen peroxide catabolic process"/>
    <property type="evidence" value="ECO:0007669"/>
    <property type="project" value="TreeGrafter"/>
</dbReference>
<evidence type="ECO:0000256" key="6">
    <source>
        <dbReference type="ARBA" id="ARBA00023002"/>
    </source>
</evidence>
<dbReference type="PRINTS" id="PR00458">
    <property type="entry name" value="PEROXIDASE"/>
</dbReference>
<reference evidence="12" key="1">
    <citation type="submission" date="2016-04" db="EMBL/GenBank/DDBJ databases">
        <title>Comparative genomics of biotechnologically important yeasts.</title>
        <authorList>
            <consortium name="DOE Joint Genome Institute"/>
            <person name="Riley R."/>
            <person name="Haridas S."/>
            <person name="Wolfe K.H."/>
            <person name="Lopes M.R."/>
            <person name="Hittinger C.T."/>
            <person name="Goker M."/>
            <person name="Salamov A."/>
            <person name="Wisecaver J."/>
            <person name="Long T.M."/>
            <person name="Aerts A.L."/>
            <person name="Barry K."/>
            <person name="Choi C."/>
            <person name="Clum A."/>
            <person name="Coughlan A.Y."/>
            <person name="Deshpande S."/>
            <person name="Douglass A.P."/>
            <person name="Hanson S.J."/>
            <person name="Klenk H.-P."/>
            <person name="Labutti K."/>
            <person name="Lapidus A."/>
            <person name="Lindquist E."/>
            <person name="Lipzen A."/>
            <person name="Meier-Kolthoff J.P."/>
            <person name="Ohm R.A."/>
            <person name="Otillar R.P."/>
            <person name="Pangilinan J."/>
            <person name="Peng Y."/>
            <person name="Rokas A."/>
            <person name="Rosa C.A."/>
            <person name="Scheuner C."/>
            <person name="Sibirny A.A."/>
            <person name="Slot J.C."/>
            <person name="Stielow J.B."/>
            <person name="Sun H."/>
            <person name="Kurtzman C.P."/>
            <person name="Blackwell M."/>
            <person name="Grigoriev I.V."/>
            <person name="Jeffries T.W."/>
        </authorList>
    </citation>
    <scope>NUCLEOTIDE SEQUENCE [LARGE SCALE GENOMIC DNA]</scope>
    <source>
        <strain evidence="12">NRRL YB-2248</strain>
    </source>
</reference>
<dbReference type="SUPFAM" id="SSF48113">
    <property type="entry name" value="Heme-dependent peroxidases"/>
    <property type="match status" value="1"/>
</dbReference>
<dbReference type="GO" id="GO:0034599">
    <property type="term" value="P:cellular response to oxidative stress"/>
    <property type="evidence" value="ECO:0007669"/>
    <property type="project" value="InterPro"/>
</dbReference>
<evidence type="ECO:0000256" key="2">
    <source>
        <dbReference type="ARBA" id="ARBA00005997"/>
    </source>
</evidence>
<keyword evidence="7" id="KW-0408">Iron</keyword>
<evidence type="ECO:0000256" key="8">
    <source>
        <dbReference type="RuleBase" id="RU363051"/>
    </source>
</evidence>
<evidence type="ECO:0000256" key="4">
    <source>
        <dbReference type="ARBA" id="ARBA00022617"/>
    </source>
</evidence>
<dbReference type="EC" id="1.11.1.-" evidence="8"/>
<dbReference type="OrthoDB" id="2859658at2759"/>
<proteinExistence type="inferred from homology"/>
<accession>A0A1E4SVM9</accession>
<gene>
    <name evidence="11" type="ORF">CANARDRAFT_177696</name>
</gene>
<name>A0A1E4SVM9_9ASCO</name>
<keyword evidence="4" id="KW-0349">Heme</keyword>
<keyword evidence="3 8" id="KW-0575">Peroxidase</keyword>
<dbReference type="AlphaFoldDB" id="A0A1E4SVM9"/>
<dbReference type="InterPro" id="IPR002016">
    <property type="entry name" value="Haem_peroxidase"/>
</dbReference>
<dbReference type="STRING" id="983967.A0A1E4SVM9"/>
<dbReference type="PANTHER" id="PTHR31356">
    <property type="entry name" value="THYLAKOID LUMENAL 29 KDA PROTEIN, CHLOROPLASTIC-RELATED"/>
    <property type="match status" value="1"/>
</dbReference>
<dbReference type="GO" id="GO:0046872">
    <property type="term" value="F:metal ion binding"/>
    <property type="evidence" value="ECO:0007669"/>
    <property type="project" value="UniProtKB-UniRule"/>
</dbReference>
<dbReference type="Proteomes" id="UP000094801">
    <property type="component" value="Unassembled WGS sequence"/>
</dbReference>
<dbReference type="Pfam" id="PF00141">
    <property type="entry name" value="peroxidase"/>
    <property type="match status" value="1"/>
</dbReference>
<evidence type="ECO:0000256" key="3">
    <source>
        <dbReference type="ARBA" id="ARBA00022559"/>
    </source>
</evidence>
<dbReference type="GO" id="GO:0000302">
    <property type="term" value="P:response to reactive oxygen species"/>
    <property type="evidence" value="ECO:0007669"/>
    <property type="project" value="TreeGrafter"/>
</dbReference>
<dbReference type="GO" id="GO:0020037">
    <property type="term" value="F:heme binding"/>
    <property type="evidence" value="ECO:0007669"/>
    <property type="project" value="UniProtKB-UniRule"/>
</dbReference>
<comment type="similarity">
    <text evidence="2">Belongs to the peroxidase family. Cytochrome c peroxidase subfamily.</text>
</comment>
<dbReference type="InterPro" id="IPR002207">
    <property type="entry name" value="Peroxidase_I"/>
</dbReference>
<keyword evidence="6 8" id="KW-0560">Oxidoreductase</keyword>
<evidence type="ECO:0000256" key="1">
    <source>
        <dbReference type="ARBA" id="ARBA00003917"/>
    </source>
</evidence>
<dbReference type="Gene3D" id="1.10.420.10">
    <property type="entry name" value="Peroxidase, domain 2"/>
    <property type="match status" value="1"/>
</dbReference>
<evidence type="ECO:0000313" key="11">
    <source>
        <dbReference type="EMBL" id="ODV83546.1"/>
    </source>
</evidence>
<dbReference type="InterPro" id="IPR010255">
    <property type="entry name" value="Haem_peroxidase_sf"/>
</dbReference>
<dbReference type="GO" id="GO:0004601">
    <property type="term" value="F:peroxidase activity"/>
    <property type="evidence" value="ECO:0007669"/>
    <property type="project" value="UniProtKB-KW"/>
</dbReference>
<protein>
    <recommendedName>
        <fullName evidence="8">Peroxidase</fullName>
        <ecNumber evidence="8">1.11.1.-</ecNumber>
    </recommendedName>
</protein>
<keyword evidence="5" id="KW-0479">Metal-binding</keyword>
<comment type="function">
    <text evidence="1">Destroys radicals which are normally produced within the cells and which are toxic to biological systems.</text>
</comment>
<evidence type="ECO:0000259" key="10">
    <source>
        <dbReference type="PROSITE" id="PS50873"/>
    </source>
</evidence>
<dbReference type="PANTHER" id="PTHR31356:SF36">
    <property type="entry name" value="L-ASCORBATE PEROXIDASE 3"/>
    <property type="match status" value="1"/>
</dbReference>
<evidence type="ECO:0000256" key="7">
    <source>
        <dbReference type="ARBA" id="ARBA00023004"/>
    </source>
</evidence>
<evidence type="ECO:0000256" key="5">
    <source>
        <dbReference type="ARBA" id="ARBA00022723"/>
    </source>
</evidence>
<keyword evidence="12" id="KW-1185">Reference proteome</keyword>
<dbReference type="PROSITE" id="PS50873">
    <property type="entry name" value="PEROXIDASE_4"/>
    <property type="match status" value="1"/>
</dbReference>
<feature type="domain" description="Plant heme peroxidase family profile" evidence="10">
    <location>
        <begin position="319"/>
        <end position="525"/>
    </location>
</feature>
<dbReference type="PRINTS" id="PR00459">
    <property type="entry name" value="ASPEROXIDASE"/>
</dbReference>